<gene>
    <name evidence="2" type="ORF">S40285_07718</name>
</gene>
<accession>A0A084QE41</accession>
<dbReference type="OrthoDB" id="438179at2759"/>
<evidence type="ECO:0000256" key="1">
    <source>
        <dbReference type="SAM" id="MobiDB-lite"/>
    </source>
</evidence>
<evidence type="ECO:0000313" key="3">
    <source>
        <dbReference type="Proteomes" id="UP000028524"/>
    </source>
</evidence>
<organism evidence="2 3">
    <name type="scientific">Stachybotrys chlorohalonatus (strain IBT 40285)</name>
    <dbReference type="NCBI Taxonomy" id="1283841"/>
    <lineage>
        <taxon>Eukaryota</taxon>
        <taxon>Fungi</taxon>
        <taxon>Dikarya</taxon>
        <taxon>Ascomycota</taxon>
        <taxon>Pezizomycotina</taxon>
        <taxon>Sordariomycetes</taxon>
        <taxon>Hypocreomycetidae</taxon>
        <taxon>Hypocreales</taxon>
        <taxon>Stachybotryaceae</taxon>
        <taxon>Stachybotrys</taxon>
    </lineage>
</organism>
<name>A0A084QE41_STAC4</name>
<dbReference type="STRING" id="1283841.A0A084QE41"/>
<dbReference type="InParanoid" id="A0A084QE41"/>
<feature type="region of interest" description="Disordered" evidence="1">
    <location>
        <begin position="53"/>
        <end position="74"/>
    </location>
</feature>
<evidence type="ECO:0000313" key="2">
    <source>
        <dbReference type="EMBL" id="KFA62226.1"/>
    </source>
</evidence>
<dbReference type="Proteomes" id="UP000028524">
    <property type="component" value="Unassembled WGS sequence"/>
</dbReference>
<keyword evidence="3" id="KW-1185">Reference proteome</keyword>
<dbReference type="HOGENOM" id="CLU_2198727_0_0_1"/>
<reference evidence="2 3" key="1">
    <citation type="journal article" date="2014" name="BMC Genomics">
        <title>Comparative genome sequencing reveals chemotype-specific gene clusters in the toxigenic black mold Stachybotrys.</title>
        <authorList>
            <person name="Semeiks J."/>
            <person name="Borek D."/>
            <person name="Otwinowski Z."/>
            <person name="Grishin N.V."/>
        </authorList>
    </citation>
    <scope>NUCLEOTIDE SEQUENCE [LARGE SCALE GENOMIC DNA]</scope>
    <source>
        <strain evidence="2 3">IBT 40285</strain>
    </source>
</reference>
<dbReference type="EMBL" id="KL660810">
    <property type="protein sequence ID" value="KFA62226.1"/>
    <property type="molecule type" value="Genomic_DNA"/>
</dbReference>
<protein>
    <submittedName>
        <fullName evidence="2">Uncharacterized protein</fullName>
    </submittedName>
</protein>
<dbReference type="AlphaFoldDB" id="A0A084QE41"/>
<proteinExistence type="predicted"/>
<sequence length="108" mass="12626">MDPNNHEIYLELTQKFGRRFFEDMNAPNVLAPDQLTRVTELLMEVRAEQKLAGKEKAKAGLEQKAKGVEREKELSEGAKVNPLLMFRTSDEYLKWDENRYCNHGRSRK</sequence>